<dbReference type="AlphaFoldDB" id="F8FLI9"/>
<evidence type="ECO:0000313" key="1">
    <source>
        <dbReference type="EMBL" id="AEI44116.1"/>
    </source>
</evidence>
<reference evidence="1 2" key="2">
    <citation type="journal article" date="2013" name="Genome Announc.">
        <title>Genome Sequence of Growth-Improving Paenibacillus mucilaginosus Strain KNP414.</title>
        <authorList>
            <person name="Lu J.J."/>
            <person name="Wang J.F."/>
            <person name="Hu X.F."/>
        </authorList>
    </citation>
    <scope>NUCLEOTIDE SEQUENCE [LARGE SCALE GENOMIC DNA]</scope>
    <source>
        <strain evidence="1 2">KNP414</strain>
    </source>
</reference>
<proteinExistence type="predicted"/>
<dbReference type="HOGENOM" id="CLU_2790017_0_0_9"/>
<dbReference type="Proteomes" id="UP000006620">
    <property type="component" value="Chromosome"/>
</dbReference>
<sequence length="68" mass="7701">MTDAQQKILDALKRDRFVSAYGLSLMTSLPVPQVMEELPLLVSTNQVKYLPLKNAQGKEEKAYYLASR</sequence>
<gene>
    <name evidence="1" type="ordered locus">KNP414_05592</name>
</gene>
<dbReference type="EMBL" id="CP002869">
    <property type="protein sequence ID" value="AEI44116.1"/>
    <property type="molecule type" value="Genomic_DNA"/>
</dbReference>
<accession>F8FLI9</accession>
<dbReference type="RefSeq" id="WP_013919269.1">
    <property type="nucleotide sequence ID" value="NC_015690.1"/>
</dbReference>
<dbReference type="KEGG" id="pms:KNP414_05592"/>
<reference evidence="2" key="1">
    <citation type="submission" date="2011-06" db="EMBL/GenBank/DDBJ databases">
        <title>Complete genome sequence of Paenibacillus mucilaginosus KNP414.</title>
        <authorList>
            <person name="Wang J."/>
            <person name="Hu S."/>
            <person name="Hu X."/>
            <person name="Zhang B."/>
            <person name="Dong D."/>
            <person name="Zhang S."/>
            <person name="Zhao K."/>
            <person name="Wu D."/>
        </authorList>
    </citation>
    <scope>NUCLEOTIDE SEQUENCE [LARGE SCALE GENOMIC DNA]</scope>
    <source>
        <strain evidence="2">KNP414</strain>
    </source>
</reference>
<evidence type="ECO:0000313" key="2">
    <source>
        <dbReference type="Proteomes" id="UP000006620"/>
    </source>
</evidence>
<organism evidence="1 2">
    <name type="scientific">Paenibacillus mucilaginosus (strain KNP414)</name>
    <dbReference type="NCBI Taxonomy" id="1036673"/>
    <lineage>
        <taxon>Bacteria</taxon>
        <taxon>Bacillati</taxon>
        <taxon>Bacillota</taxon>
        <taxon>Bacilli</taxon>
        <taxon>Bacillales</taxon>
        <taxon>Paenibacillaceae</taxon>
        <taxon>Paenibacillus</taxon>
    </lineage>
</organism>
<protein>
    <recommendedName>
        <fullName evidence="3">Transcriptional regulator</fullName>
    </recommendedName>
</protein>
<dbReference type="PATRIC" id="fig|1036673.3.peg.5187"/>
<name>F8FLI9_PAEMK</name>
<evidence type="ECO:0008006" key="3">
    <source>
        <dbReference type="Google" id="ProtNLM"/>
    </source>
</evidence>